<feature type="transmembrane region" description="Helical" evidence="5">
    <location>
        <begin position="445"/>
        <end position="468"/>
    </location>
</feature>
<feature type="region of interest" description="Disordered" evidence="4">
    <location>
        <begin position="643"/>
        <end position="671"/>
    </location>
</feature>
<comment type="caution">
    <text evidence="8">The sequence shown here is derived from an EMBL/GenBank/DDBJ whole genome shotgun (WGS) entry which is preliminary data.</text>
</comment>
<gene>
    <name evidence="8" type="ORF">M8C21_015722</name>
</gene>
<reference evidence="8" key="1">
    <citation type="submission" date="2022-06" db="EMBL/GenBank/DDBJ databases">
        <title>Uncovering the hologenomic basis of an extraordinary plant invasion.</title>
        <authorList>
            <person name="Bieker V.C."/>
            <person name="Martin M.D."/>
            <person name="Gilbert T."/>
            <person name="Hodgins K."/>
            <person name="Battlay P."/>
            <person name="Petersen B."/>
            <person name="Wilson J."/>
        </authorList>
    </citation>
    <scope>NUCLEOTIDE SEQUENCE</scope>
    <source>
        <strain evidence="8">AA19_3_7</strain>
        <tissue evidence="8">Leaf</tissue>
    </source>
</reference>
<evidence type="ECO:0000256" key="3">
    <source>
        <dbReference type="ARBA" id="ARBA00023180"/>
    </source>
</evidence>
<accession>A0AAD5BRL7</accession>
<dbReference type="Pfam" id="PF01453">
    <property type="entry name" value="B_lectin"/>
    <property type="match status" value="1"/>
</dbReference>
<dbReference type="Gene3D" id="3.50.4.10">
    <property type="entry name" value="Hepatocyte Growth Factor"/>
    <property type="match status" value="1"/>
</dbReference>
<keyword evidence="9" id="KW-1185">Reference proteome</keyword>
<dbReference type="FunFam" id="2.90.10.10:FF:000004">
    <property type="entry name" value="G-type lectin S-receptor-like serine/threonine-protein kinase"/>
    <property type="match status" value="1"/>
</dbReference>
<feature type="domain" description="Bulb-type lectin" evidence="6">
    <location>
        <begin position="33"/>
        <end position="156"/>
    </location>
</feature>
<dbReference type="EMBL" id="JAMZMK010011422">
    <property type="protein sequence ID" value="KAI7727193.1"/>
    <property type="molecule type" value="Genomic_DNA"/>
</dbReference>
<dbReference type="Gene3D" id="1.10.510.10">
    <property type="entry name" value="Transferase(Phosphotransferase) domain 1"/>
    <property type="match status" value="1"/>
</dbReference>
<proteinExistence type="predicted"/>
<sequence length="671" mass="75559">MEKKENTIIIPSMGVPTILLLCFHTLLTCTIASDTLSVNQTIRDGETIVSAEETFELGFFSPSNTSQNRYLGIWYKNIATCTVIWVANRETPISNKSGELTLNPGGLLVLRDSTTNQMIWSSNTSRDAANVVARLLNNSNFMVVDDEGPENFIWQSFDHPANTIMPDMSMGRNLQRGVVTNYSSWKSDDDPSPGPFMVYMDFNGLPQIFEKNGDEILYRLGSWNGLAYSGNTNNQPNPSYRNWLDINEKEISAVFVLRNKSVLTRLTLSPEGTMDQWNWNSRTQQWFMLASMTTDSCERYALCGVYGYCDISQSPNCGCLRGFTPKNPNQWEMSDWKSGCRRETSLDCGVGEGFRKYPFIKLPDTRQSWFDRNMSLDQCKTKCSNECNCTAYATLDIKQGTGCLIWYNELNDMRILPNNGQDIYIRMSATELAKDQRASSSKKNLWTIFLPLCIGLAIVVGISVMIIVKKKKLKAQGRNDLLVQKDGLDLPLFNMSTLAAATNNFSNNNKLGEGGFGPVYKEKRKEEHSIGHNDFKSLRGLLEEYSISIKILTGYMAPEYAGDGIFSTKSDVYSFGVLVLEIAWRLYKEGKTLELVDESLKKSSDPEVLSSIHIALLCVQHSPEDRPDMSIVVTMLSSDRRLPEPRQPAYYTEDDKFGPENSSSLQIASNH</sequence>
<keyword evidence="5" id="KW-1133">Transmembrane helix</keyword>
<dbReference type="InterPro" id="IPR001245">
    <property type="entry name" value="Ser-Thr/Tyr_kinase_cat_dom"/>
</dbReference>
<protein>
    <recommendedName>
        <fullName evidence="10">Non-specific serine/threonine protein kinase</fullName>
    </recommendedName>
</protein>
<dbReference type="SMART" id="SM00108">
    <property type="entry name" value="B_lectin"/>
    <property type="match status" value="1"/>
</dbReference>
<dbReference type="GO" id="GO:0048544">
    <property type="term" value="P:recognition of pollen"/>
    <property type="evidence" value="ECO:0007669"/>
    <property type="project" value="InterPro"/>
</dbReference>
<evidence type="ECO:0008006" key="10">
    <source>
        <dbReference type="Google" id="ProtNLM"/>
    </source>
</evidence>
<dbReference type="PANTHER" id="PTHR32444:SF235">
    <property type="entry name" value="OS01G0783900 PROTEIN"/>
    <property type="match status" value="1"/>
</dbReference>
<evidence type="ECO:0000259" key="6">
    <source>
        <dbReference type="PROSITE" id="PS50927"/>
    </source>
</evidence>
<dbReference type="CDD" id="cd00028">
    <property type="entry name" value="B_lectin"/>
    <property type="match status" value="1"/>
</dbReference>
<dbReference type="Pfam" id="PF00954">
    <property type="entry name" value="S_locus_glycop"/>
    <property type="match status" value="1"/>
</dbReference>
<keyword evidence="5" id="KW-0812">Transmembrane</keyword>
<name>A0AAD5BRL7_AMBAR</name>
<evidence type="ECO:0000313" key="9">
    <source>
        <dbReference type="Proteomes" id="UP001206925"/>
    </source>
</evidence>
<dbReference type="InterPro" id="IPR000858">
    <property type="entry name" value="S_locus_glycoprot_dom"/>
</dbReference>
<evidence type="ECO:0000256" key="5">
    <source>
        <dbReference type="SAM" id="Phobius"/>
    </source>
</evidence>
<dbReference type="CDD" id="cd01098">
    <property type="entry name" value="PAN_AP_plant"/>
    <property type="match status" value="1"/>
</dbReference>
<dbReference type="PROSITE" id="PS50927">
    <property type="entry name" value="BULB_LECTIN"/>
    <property type="match status" value="1"/>
</dbReference>
<evidence type="ECO:0000256" key="2">
    <source>
        <dbReference type="ARBA" id="ARBA00023157"/>
    </source>
</evidence>
<dbReference type="PANTHER" id="PTHR32444">
    <property type="entry name" value="BULB-TYPE LECTIN DOMAIN-CONTAINING PROTEIN"/>
    <property type="match status" value="1"/>
</dbReference>
<dbReference type="Gene3D" id="3.30.200.20">
    <property type="entry name" value="Phosphorylase Kinase, domain 1"/>
    <property type="match status" value="1"/>
</dbReference>
<evidence type="ECO:0000313" key="8">
    <source>
        <dbReference type="EMBL" id="KAI7727193.1"/>
    </source>
</evidence>
<dbReference type="InterPro" id="IPR003609">
    <property type="entry name" value="Pan_app"/>
</dbReference>
<dbReference type="InterPro" id="IPR001480">
    <property type="entry name" value="Bulb-type_lectin_dom"/>
</dbReference>
<feature type="compositionally biased region" description="Polar residues" evidence="4">
    <location>
        <begin position="660"/>
        <end position="671"/>
    </location>
</feature>
<dbReference type="SUPFAM" id="SSF56112">
    <property type="entry name" value="Protein kinase-like (PK-like)"/>
    <property type="match status" value="1"/>
</dbReference>
<dbReference type="GO" id="GO:0004672">
    <property type="term" value="F:protein kinase activity"/>
    <property type="evidence" value="ECO:0007669"/>
    <property type="project" value="InterPro"/>
</dbReference>
<keyword evidence="5" id="KW-0472">Membrane</keyword>
<dbReference type="InterPro" id="IPR011009">
    <property type="entry name" value="Kinase-like_dom_sf"/>
</dbReference>
<evidence type="ECO:0000256" key="1">
    <source>
        <dbReference type="ARBA" id="ARBA00022729"/>
    </source>
</evidence>
<keyword evidence="2" id="KW-1015">Disulfide bond</keyword>
<dbReference type="Pfam" id="PF08276">
    <property type="entry name" value="PAN_2"/>
    <property type="match status" value="1"/>
</dbReference>
<dbReference type="Gene3D" id="2.90.10.10">
    <property type="entry name" value="Bulb-type lectin domain"/>
    <property type="match status" value="1"/>
</dbReference>
<dbReference type="Proteomes" id="UP001206925">
    <property type="component" value="Unassembled WGS sequence"/>
</dbReference>
<dbReference type="Pfam" id="PF07714">
    <property type="entry name" value="PK_Tyr_Ser-Thr"/>
    <property type="match status" value="1"/>
</dbReference>
<keyword evidence="3" id="KW-0325">Glycoprotein</keyword>
<dbReference type="SMART" id="SM00473">
    <property type="entry name" value="PAN_AP"/>
    <property type="match status" value="1"/>
</dbReference>
<evidence type="ECO:0000256" key="4">
    <source>
        <dbReference type="SAM" id="MobiDB-lite"/>
    </source>
</evidence>
<keyword evidence="1" id="KW-0732">Signal</keyword>
<dbReference type="AlphaFoldDB" id="A0AAD5BRL7"/>
<evidence type="ECO:0000259" key="7">
    <source>
        <dbReference type="PROSITE" id="PS50948"/>
    </source>
</evidence>
<organism evidence="8 9">
    <name type="scientific">Ambrosia artemisiifolia</name>
    <name type="common">Common ragweed</name>
    <dbReference type="NCBI Taxonomy" id="4212"/>
    <lineage>
        <taxon>Eukaryota</taxon>
        <taxon>Viridiplantae</taxon>
        <taxon>Streptophyta</taxon>
        <taxon>Embryophyta</taxon>
        <taxon>Tracheophyta</taxon>
        <taxon>Spermatophyta</taxon>
        <taxon>Magnoliopsida</taxon>
        <taxon>eudicotyledons</taxon>
        <taxon>Gunneridae</taxon>
        <taxon>Pentapetalae</taxon>
        <taxon>asterids</taxon>
        <taxon>campanulids</taxon>
        <taxon>Asterales</taxon>
        <taxon>Asteraceae</taxon>
        <taxon>Asteroideae</taxon>
        <taxon>Heliantheae alliance</taxon>
        <taxon>Heliantheae</taxon>
        <taxon>Ambrosia</taxon>
    </lineage>
</organism>
<feature type="non-terminal residue" evidence="8">
    <location>
        <position position="671"/>
    </location>
</feature>
<feature type="domain" description="Apple" evidence="7">
    <location>
        <begin position="348"/>
        <end position="428"/>
    </location>
</feature>
<dbReference type="SUPFAM" id="SSF51110">
    <property type="entry name" value="alpha-D-mannose-specific plant lectins"/>
    <property type="match status" value="1"/>
</dbReference>
<dbReference type="InterPro" id="IPR036426">
    <property type="entry name" value="Bulb-type_lectin_dom_sf"/>
</dbReference>
<dbReference type="PROSITE" id="PS50948">
    <property type="entry name" value="PAN"/>
    <property type="match status" value="1"/>
</dbReference>